<sequence>MLEYNISVALIVEDSFKLALGDSLGGKDVETSAPVATVRSALHALHRSDPEWEHLNLGICEDPCYPSTASTTSVTVPNTGQSIITSTRSLCTHAYALTAQGARKLLSFSLPLKYPVDHLISLLSRKQLLRQYSVSPPTFTSSSRSPSGAYCSHPTSLLSPSHDLGNSWLVHYTPAAQACSSAYERIARTQHTGGDECSLEEFRCQIISSAIVEQVSFVDGFPMRHPHAHKLLEHMDRLKLRGALIWSLRAGDTDVRHSHAYVHRAIHDALKYTFSQSFTPRHLCWASGRALRDGCSLSKLLNYSQSEAHSSSGRNDRSVLGRSLVFASPKHMAWSHDSSLTNLPIDRRSAYIFHELMPPRFAPLMPYGRVVQWFVSGPDGNNAFLESANFVARATTFVKDCTNWPPCTRNGDREQPASFVSAWATTLTPADIVEFAKTVVVPSERRDVHFVGSVWAGNWPNFCTFVRGCHRAGVHFVRSGVNAIDSNVVTCARSEPRPFVDDARDHLDDTERFKLMSASKFTPAFQGEAHLRTDKPTLSYFADRSFDSAAIGQVVATNNPAVVAMLAPVAPNAVVFSPNVSDLCEKAFRQASSVGVQELQRMQLFMWHKHTYVSRLLAILELFQSHALKTPQHRLPDASWCAGYDEIYAVVRDLR</sequence>
<dbReference type="AlphaFoldDB" id="A0A7S3WD19"/>
<organism evidence="1">
    <name type="scientific">Strombidinopsis acuminata</name>
    <dbReference type="NCBI Taxonomy" id="141414"/>
    <lineage>
        <taxon>Eukaryota</taxon>
        <taxon>Sar</taxon>
        <taxon>Alveolata</taxon>
        <taxon>Ciliophora</taxon>
        <taxon>Intramacronucleata</taxon>
        <taxon>Spirotrichea</taxon>
        <taxon>Choreotrichia</taxon>
        <taxon>Choreotrichida</taxon>
        <taxon>Strombidinopsidae</taxon>
        <taxon>Strombidinopsis</taxon>
    </lineage>
</organism>
<protein>
    <submittedName>
        <fullName evidence="1">Uncharacterized protein</fullName>
    </submittedName>
</protein>
<reference evidence="1" key="1">
    <citation type="submission" date="2021-01" db="EMBL/GenBank/DDBJ databases">
        <authorList>
            <person name="Corre E."/>
            <person name="Pelletier E."/>
            <person name="Niang G."/>
            <person name="Scheremetjew M."/>
            <person name="Finn R."/>
            <person name="Kale V."/>
            <person name="Holt S."/>
            <person name="Cochrane G."/>
            <person name="Meng A."/>
            <person name="Brown T."/>
            <person name="Cohen L."/>
        </authorList>
    </citation>
    <scope>NUCLEOTIDE SEQUENCE</scope>
    <source>
        <strain evidence="1">SPMC142</strain>
    </source>
</reference>
<name>A0A7S3WD19_9SPIT</name>
<proteinExistence type="predicted"/>
<dbReference type="EMBL" id="HBIQ01038002">
    <property type="protein sequence ID" value="CAE0549490.1"/>
    <property type="molecule type" value="Transcribed_RNA"/>
</dbReference>
<gene>
    <name evidence="1" type="ORF">SACU0126_LOCUS12305</name>
</gene>
<evidence type="ECO:0000313" key="1">
    <source>
        <dbReference type="EMBL" id="CAE0549490.1"/>
    </source>
</evidence>
<accession>A0A7S3WD19</accession>